<dbReference type="InterPro" id="IPR017907">
    <property type="entry name" value="Znf_RING_CS"/>
</dbReference>
<comment type="caution">
    <text evidence="8">The sequence shown here is derived from an EMBL/GenBank/DDBJ whole genome shotgun (WGS) entry which is preliminary data.</text>
</comment>
<keyword evidence="4" id="KW-0862">Zinc</keyword>
<dbReference type="InterPro" id="IPR018957">
    <property type="entry name" value="Znf_C3HC4_RING-type"/>
</dbReference>
<keyword evidence="9" id="KW-1185">Reference proteome</keyword>
<evidence type="ECO:0000256" key="4">
    <source>
        <dbReference type="ARBA" id="ARBA00022833"/>
    </source>
</evidence>
<gene>
    <name evidence="8" type="ORF">NLJ89_g10960</name>
</gene>
<evidence type="ECO:0000313" key="8">
    <source>
        <dbReference type="EMBL" id="KAJ3493689.1"/>
    </source>
</evidence>
<accession>A0A9W8MRL8</accession>
<dbReference type="Gene3D" id="3.30.40.10">
    <property type="entry name" value="Zinc/RING finger domain, C3HC4 (zinc finger)"/>
    <property type="match status" value="1"/>
</dbReference>
<proteinExistence type="inferred from homology"/>
<dbReference type="Pfam" id="PF00097">
    <property type="entry name" value="zf-C3HC4"/>
    <property type="match status" value="1"/>
</dbReference>
<keyword evidence="3 5" id="KW-0863">Zinc-finger</keyword>
<dbReference type="PROSITE" id="PS50089">
    <property type="entry name" value="ZF_RING_2"/>
    <property type="match status" value="1"/>
</dbReference>
<organism evidence="8 9">
    <name type="scientific">Agrocybe chaxingu</name>
    <dbReference type="NCBI Taxonomy" id="84603"/>
    <lineage>
        <taxon>Eukaryota</taxon>
        <taxon>Fungi</taxon>
        <taxon>Dikarya</taxon>
        <taxon>Basidiomycota</taxon>
        <taxon>Agaricomycotina</taxon>
        <taxon>Agaricomycetes</taxon>
        <taxon>Agaricomycetidae</taxon>
        <taxon>Agaricales</taxon>
        <taxon>Agaricineae</taxon>
        <taxon>Strophariaceae</taxon>
        <taxon>Agrocybe</taxon>
    </lineage>
</organism>
<dbReference type="PANTHER" id="PTHR24103">
    <property type="entry name" value="E3 UBIQUITIN-PROTEIN LIGASE TRIM"/>
    <property type="match status" value="1"/>
</dbReference>
<evidence type="ECO:0000256" key="3">
    <source>
        <dbReference type="ARBA" id="ARBA00022771"/>
    </source>
</evidence>
<feature type="domain" description="RING-type" evidence="7">
    <location>
        <begin position="109"/>
        <end position="154"/>
    </location>
</feature>
<dbReference type="GO" id="GO:0008270">
    <property type="term" value="F:zinc ion binding"/>
    <property type="evidence" value="ECO:0007669"/>
    <property type="project" value="UniProtKB-KW"/>
</dbReference>
<name>A0A9W8MRL8_9AGAR</name>
<dbReference type="SMART" id="SM00184">
    <property type="entry name" value="RING"/>
    <property type="match status" value="1"/>
</dbReference>
<dbReference type="Proteomes" id="UP001148786">
    <property type="component" value="Unassembled WGS sequence"/>
</dbReference>
<reference evidence="8" key="1">
    <citation type="submission" date="2022-07" db="EMBL/GenBank/DDBJ databases">
        <title>Genome Sequence of Agrocybe chaxingu.</title>
        <authorList>
            <person name="Buettner E."/>
        </authorList>
    </citation>
    <scope>NUCLEOTIDE SEQUENCE</scope>
    <source>
        <strain evidence="8">MP-N11</strain>
    </source>
</reference>
<evidence type="ECO:0000256" key="1">
    <source>
        <dbReference type="ARBA" id="ARBA00008518"/>
    </source>
</evidence>
<dbReference type="InterPro" id="IPR050143">
    <property type="entry name" value="TRIM/RBCC"/>
</dbReference>
<dbReference type="OrthoDB" id="3024363at2759"/>
<dbReference type="InterPro" id="IPR013083">
    <property type="entry name" value="Znf_RING/FYVE/PHD"/>
</dbReference>
<comment type="similarity">
    <text evidence="1">Belongs to the TRIM/RBCC family.</text>
</comment>
<evidence type="ECO:0000259" key="7">
    <source>
        <dbReference type="PROSITE" id="PS50089"/>
    </source>
</evidence>
<evidence type="ECO:0000313" key="9">
    <source>
        <dbReference type="Proteomes" id="UP001148786"/>
    </source>
</evidence>
<sequence length="251" mass="27789">MENHRLRSLSLASIVSTESDNPPTVGELLAEVLRRVPRPPSTQDASETLVTGPEARVNDSAQPTLEQVPTLQSDDGVSNVPEQSYDSASAEAATSRGLNDTFFQSLFSCSICVSVYEQPVVLACGHSFCAPCIRTYMRTVLQDRLDEVSFRFGCVSGLQVPTSKTTVRAIIAALRLYNQDVDEFFHYQCPECRHPIERRPIPVYALRRAVALYERLYCSTSVASGMDAQIHFNGLFPSPRDRLAGLEEELV</sequence>
<protein>
    <recommendedName>
        <fullName evidence="7">RING-type domain-containing protein</fullName>
    </recommendedName>
</protein>
<feature type="region of interest" description="Disordered" evidence="6">
    <location>
        <begin position="69"/>
        <end position="88"/>
    </location>
</feature>
<feature type="region of interest" description="Disordered" evidence="6">
    <location>
        <begin position="36"/>
        <end position="63"/>
    </location>
</feature>
<dbReference type="InterPro" id="IPR001841">
    <property type="entry name" value="Znf_RING"/>
</dbReference>
<dbReference type="EMBL" id="JANKHO010002235">
    <property type="protein sequence ID" value="KAJ3493689.1"/>
    <property type="molecule type" value="Genomic_DNA"/>
</dbReference>
<keyword evidence="2" id="KW-0479">Metal-binding</keyword>
<evidence type="ECO:0000256" key="6">
    <source>
        <dbReference type="SAM" id="MobiDB-lite"/>
    </source>
</evidence>
<dbReference type="SUPFAM" id="SSF57850">
    <property type="entry name" value="RING/U-box"/>
    <property type="match status" value="1"/>
</dbReference>
<evidence type="ECO:0000256" key="5">
    <source>
        <dbReference type="PROSITE-ProRule" id="PRU00175"/>
    </source>
</evidence>
<evidence type="ECO:0000256" key="2">
    <source>
        <dbReference type="ARBA" id="ARBA00022723"/>
    </source>
</evidence>
<dbReference type="AlphaFoldDB" id="A0A9W8MRL8"/>
<feature type="compositionally biased region" description="Polar residues" evidence="6">
    <location>
        <begin position="69"/>
        <end position="87"/>
    </location>
</feature>
<dbReference type="PROSITE" id="PS00518">
    <property type="entry name" value="ZF_RING_1"/>
    <property type="match status" value="1"/>
</dbReference>